<dbReference type="PANTHER" id="PTHR38791">
    <property type="entry name" value="ZN(II)2CYS6 TRANSCRIPTION FACTOR (EUROFUNG)-RELATED-RELATED"/>
    <property type="match status" value="1"/>
</dbReference>
<feature type="compositionally biased region" description="Polar residues" evidence="2">
    <location>
        <begin position="93"/>
        <end position="102"/>
    </location>
</feature>
<feature type="compositionally biased region" description="Basic and acidic residues" evidence="2">
    <location>
        <begin position="77"/>
        <end position="88"/>
    </location>
</feature>
<sequence length="584" mass="64583">MVNTGKPSRGCHLCRSRRVKCDEKKPGCGNCGRLKRECLGYRPVSDSLQRKVASTLRRKASPKSASTAVLPRNQMIDPHDRSRSEHRAITHAQGKTRQDSGPSAQILVEAVHNATHSLYPLLTAALEERAICFFLSNYVLIPHGAVKRGFLGFLLPLMKLQPSALLSDSLSAVALATLGNQPHARMLKPRAEQAYSKALRQATNAISDSKKAIQDTTLAAVLLLGLFETVTYSLVKENEGWNSWNSHVTGATALLKMRNPKAPMSPLTLELVWTVKTHLHLSCLLNGKPSDVPQEWNEVFTGIRTGTRGGPTKFNHLQSQVAKARVDCDDLMANAKRLPQDFERVLNLMKSAKAIEQGYLDWAEATPAEWKYKSIGWIDHIPKAKLAESKSFPGTIDKYSEVWTAHVWNLSRGSRLLIHSTIIRCAAWLCSPQDYRTSVEYGTAMMAGEEIIRDIIASVPNCLGEIPTAMDEASPSNHSFACGEEGNNRAKGLSGLFMMWPLFSVATSDFVTQAQRTWALGRIKYATEELGVSQGSDMYTEPHLSVRIPSSLLEKDGLIASRSKRSLEPTDPGPEKHSRRLKKI</sequence>
<dbReference type="InterPro" id="IPR001138">
    <property type="entry name" value="Zn2Cys6_DnaBD"/>
</dbReference>
<dbReference type="AlphaFoldDB" id="A0A8A3P432"/>
<proteinExistence type="predicted"/>
<dbReference type="InterPro" id="IPR021858">
    <property type="entry name" value="Fun_TF"/>
</dbReference>
<evidence type="ECO:0000256" key="1">
    <source>
        <dbReference type="ARBA" id="ARBA00023242"/>
    </source>
</evidence>
<organism evidence="4 5">
    <name type="scientific">Monilinia vaccinii-corymbosi</name>
    <dbReference type="NCBI Taxonomy" id="61207"/>
    <lineage>
        <taxon>Eukaryota</taxon>
        <taxon>Fungi</taxon>
        <taxon>Dikarya</taxon>
        <taxon>Ascomycota</taxon>
        <taxon>Pezizomycotina</taxon>
        <taxon>Leotiomycetes</taxon>
        <taxon>Helotiales</taxon>
        <taxon>Sclerotiniaceae</taxon>
        <taxon>Monilinia</taxon>
    </lineage>
</organism>
<feature type="region of interest" description="Disordered" evidence="2">
    <location>
        <begin position="559"/>
        <end position="584"/>
    </location>
</feature>
<dbReference type="Pfam" id="PF00172">
    <property type="entry name" value="Zn_clus"/>
    <property type="match status" value="1"/>
</dbReference>
<dbReference type="Gene3D" id="4.10.240.10">
    <property type="entry name" value="Zn(2)-C6 fungal-type DNA-binding domain"/>
    <property type="match status" value="1"/>
</dbReference>
<keyword evidence="1" id="KW-0539">Nucleus</keyword>
<dbReference type="OrthoDB" id="4314040at2759"/>
<evidence type="ECO:0000313" key="4">
    <source>
        <dbReference type="EMBL" id="QSZ31460.1"/>
    </source>
</evidence>
<dbReference type="Proteomes" id="UP000672032">
    <property type="component" value="Chromosome 2"/>
</dbReference>
<keyword evidence="5" id="KW-1185">Reference proteome</keyword>
<feature type="region of interest" description="Disordered" evidence="2">
    <location>
        <begin position="76"/>
        <end position="102"/>
    </location>
</feature>
<evidence type="ECO:0000313" key="5">
    <source>
        <dbReference type="Proteomes" id="UP000672032"/>
    </source>
</evidence>
<reference evidence="4" key="1">
    <citation type="submission" date="2020-10" db="EMBL/GenBank/DDBJ databases">
        <title>Genome Sequence of Monilinia vaccinii-corymbosi Sheds Light on Mummy Berry Disease Infection of Blueberry and Mating Type.</title>
        <authorList>
            <person name="Yow A.G."/>
            <person name="Zhang Y."/>
            <person name="Bansal K."/>
            <person name="Eacker S.M."/>
            <person name="Sullivan S."/>
            <person name="Liachko I."/>
            <person name="Cubeta M.A."/>
            <person name="Rollins J.A."/>
            <person name="Ashrafi H."/>
        </authorList>
    </citation>
    <scope>NUCLEOTIDE SEQUENCE</scope>
    <source>
        <strain evidence="4">RL-1</strain>
    </source>
</reference>
<dbReference type="SMART" id="SM00066">
    <property type="entry name" value="GAL4"/>
    <property type="match status" value="1"/>
</dbReference>
<feature type="compositionally biased region" description="Basic and acidic residues" evidence="2">
    <location>
        <begin position="565"/>
        <end position="576"/>
    </location>
</feature>
<dbReference type="PROSITE" id="PS50048">
    <property type="entry name" value="ZN2_CY6_FUNGAL_2"/>
    <property type="match status" value="1"/>
</dbReference>
<feature type="domain" description="Zn(2)-C6 fungal-type" evidence="3">
    <location>
        <begin position="10"/>
        <end position="38"/>
    </location>
</feature>
<dbReference type="PROSITE" id="PS00463">
    <property type="entry name" value="ZN2_CY6_FUNGAL_1"/>
    <property type="match status" value="1"/>
</dbReference>
<accession>A0A8A3P432</accession>
<dbReference type="CDD" id="cd00067">
    <property type="entry name" value="GAL4"/>
    <property type="match status" value="1"/>
</dbReference>
<evidence type="ECO:0000256" key="2">
    <source>
        <dbReference type="SAM" id="MobiDB-lite"/>
    </source>
</evidence>
<dbReference type="PANTHER" id="PTHR38791:SF13">
    <property type="entry name" value="ZN(2)-C6 FUNGAL-TYPE DOMAIN-CONTAINING PROTEIN"/>
    <property type="match status" value="1"/>
</dbReference>
<dbReference type="Pfam" id="PF11951">
    <property type="entry name" value="Fungal_trans_2"/>
    <property type="match status" value="1"/>
</dbReference>
<dbReference type="EMBL" id="CP063406">
    <property type="protein sequence ID" value="QSZ31460.1"/>
    <property type="molecule type" value="Genomic_DNA"/>
</dbReference>
<protein>
    <recommendedName>
        <fullName evidence="3">Zn(2)-C6 fungal-type domain-containing protein</fullName>
    </recommendedName>
</protein>
<dbReference type="GO" id="GO:0000981">
    <property type="term" value="F:DNA-binding transcription factor activity, RNA polymerase II-specific"/>
    <property type="evidence" value="ECO:0007669"/>
    <property type="project" value="InterPro"/>
</dbReference>
<name>A0A8A3P432_9HELO</name>
<dbReference type="InterPro" id="IPR053175">
    <property type="entry name" value="DHMBA_Reg_Transcription_Factor"/>
</dbReference>
<dbReference type="SUPFAM" id="SSF57701">
    <property type="entry name" value="Zn2/Cys6 DNA-binding domain"/>
    <property type="match status" value="1"/>
</dbReference>
<dbReference type="InterPro" id="IPR036864">
    <property type="entry name" value="Zn2-C6_fun-type_DNA-bd_sf"/>
</dbReference>
<dbReference type="GO" id="GO:0008270">
    <property type="term" value="F:zinc ion binding"/>
    <property type="evidence" value="ECO:0007669"/>
    <property type="project" value="InterPro"/>
</dbReference>
<gene>
    <name evidence="4" type="ORF">DSL72_001025</name>
</gene>
<evidence type="ECO:0000259" key="3">
    <source>
        <dbReference type="PROSITE" id="PS50048"/>
    </source>
</evidence>